<dbReference type="InterPro" id="IPR023214">
    <property type="entry name" value="HAD_sf"/>
</dbReference>
<accession>A0A923SIS8</accession>
<dbReference type="InterPro" id="IPR036412">
    <property type="entry name" value="HAD-like_sf"/>
</dbReference>
<keyword evidence="2" id="KW-1185">Reference proteome</keyword>
<organism evidence="1 2">
    <name type="scientific">Pontibacter cellulosilyticus</name>
    <dbReference type="NCBI Taxonomy" id="1720253"/>
    <lineage>
        <taxon>Bacteria</taxon>
        <taxon>Pseudomonadati</taxon>
        <taxon>Bacteroidota</taxon>
        <taxon>Cytophagia</taxon>
        <taxon>Cytophagales</taxon>
        <taxon>Hymenobacteraceae</taxon>
        <taxon>Pontibacter</taxon>
    </lineage>
</organism>
<name>A0A923SIS8_9BACT</name>
<gene>
    <name evidence="1" type="ORF">H8S84_03980</name>
</gene>
<comment type="caution">
    <text evidence="1">The sequence shown here is derived from an EMBL/GenBank/DDBJ whole genome shotgun (WGS) entry which is preliminary data.</text>
</comment>
<dbReference type="SUPFAM" id="SSF56784">
    <property type="entry name" value="HAD-like"/>
    <property type="match status" value="1"/>
</dbReference>
<dbReference type="GO" id="GO:0016787">
    <property type="term" value="F:hydrolase activity"/>
    <property type="evidence" value="ECO:0007669"/>
    <property type="project" value="UniProtKB-KW"/>
</dbReference>
<dbReference type="Proteomes" id="UP000603640">
    <property type="component" value="Unassembled WGS sequence"/>
</dbReference>
<dbReference type="EMBL" id="JACRVF010000001">
    <property type="protein sequence ID" value="MBC5991991.1"/>
    <property type="molecule type" value="Genomic_DNA"/>
</dbReference>
<evidence type="ECO:0000313" key="1">
    <source>
        <dbReference type="EMBL" id="MBC5991991.1"/>
    </source>
</evidence>
<dbReference type="Gene3D" id="1.20.1440.100">
    <property type="entry name" value="SG protein - dephosphorylation function"/>
    <property type="match status" value="1"/>
</dbReference>
<evidence type="ECO:0000313" key="2">
    <source>
        <dbReference type="Proteomes" id="UP000603640"/>
    </source>
</evidence>
<dbReference type="NCBIfam" id="TIGR01488">
    <property type="entry name" value="HAD-SF-IB"/>
    <property type="match status" value="1"/>
</dbReference>
<reference evidence="1" key="1">
    <citation type="submission" date="2020-08" db="EMBL/GenBank/DDBJ databases">
        <title>Pontibacter sp. SD6 16S ribosomal RNA gene Genome sequencing and assembly.</title>
        <authorList>
            <person name="Kang M."/>
        </authorList>
    </citation>
    <scope>NUCLEOTIDE SEQUENCE</scope>
    <source>
        <strain evidence="1">SD6</strain>
    </source>
</reference>
<proteinExistence type="predicted"/>
<dbReference type="Pfam" id="PF12710">
    <property type="entry name" value="HAD"/>
    <property type="match status" value="1"/>
</dbReference>
<protein>
    <submittedName>
        <fullName evidence="1">Haloacid dehalogenase-like hydrolase</fullName>
    </submittedName>
</protein>
<dbReference type="Gene3D" id="3.40.50.1000">
    <property type="entry name" value="HAD superfamily/HAD-like"/>
    <property type="match status" value="1"/>
</dbReference>
<dbReference type="RefSeq" id="WP_187065960.1">
    <property type="nucleotide sequence ID" value="NZ_JACRVF010000001.1"/>
</dbReference>
<dbReference type="AlphaFoldDB" id="A0A923SIS8"/>
<keyword evidence="1" id="KW-0378">Hydrolase</keyword>
<sequence length="210" mass="25097">MSEEKEKTKVLVFDLNQTFYNKSSKDEFFKFVVGKKPKQAKYYFQMLYYKALLKLHQIRKTEFKENFFNYLDDLPPKQVEAYAKEFWDEEYPDNFNKQLLNHFKEMRKQGVKLFCATGGLELYVKPLFKLFPIDGFAGTRVQYEDNTYKVIGKACKDEEKLCRMDEFYKDTGYTVVEAYSDSKEDILDIAEKAYLVKDEELKPYEKNNKS</sequence>